<keyword evidence="1" id="KW-1133">Transmembrane helix</keyword>
<keyword evidence="3" id="KW-1185">Reference proteome</keyword>
<dbReference type="AlphaFoldDB" id="A0A8H7WJW5"/>
<gene>
    <name evidence="2" type="ORF">IFR04_000706</name>
</gene>
<evidence type="ECO:0000256" key="1">
    <source>
        <dbReference type="SAM" id="Phobius"/>
    </source>
</evidence>
<feature type="transmembrane region" description="Helical" evidence="1">
    <location>
        <begin position="91"/>
        <end position="110"/>
    </location>
</feature>
<organism evidence="2 3">
    <name type="scientific">Cadophora malorum</name>
    <dbReference type="NCBI Taxonomy" id="108018"/>
    <lineage>
        <taxon>Eukaryota</taxon>
        <taxon>Fungi</taxon>
        <taxon>Dikarya</taxon>
        <taxon>Ascomycota</taxon>
        <taxon>Pezizomycotina</taxon>
        <taxon>Leotiomycetes</taxon>
        <taxon>Helotiales</taxon>
        <taxon>Ploettnerulaceae</taxon>
        <taxon>Cadophora</taxon>
    </lineage>
</organism>
<keyword evidence="1" id="KW-0472">Membrane</keyword>
<protein>
    <submittedName>
        <fullName evidence="2">Uncharacterized protein</fullName>
    </submittedName>
</protein>
<dbReference type="OrthoDB" id="3564198at2759"/>
<dbReference type="EMBL" id="JAFJYH010000004">
    <property type="protein sequence ID" value="KAG4426240.1"/>
    <property type="molecule type" value="Genomic_DNA"/>
</dbReference>
<sequence length="546" mass="60460">MATSHVPTSSIPMVTALVISNAIPLSTDPNINNSVSNSVRLSADNITGGSISASTTQAAGQNISSAQATTFMATTGTSSRRCFSLPSLPKMLGLFTTIAFGAASMCYMYRADRNQVWTTKKDEREYCEGLKDISIAPHCITVLSIPLEPRPYMTTVKRWTPNFIHETGRSSELFMSITVSTTITLALFLLLFVRLKKFGAHYTVHAAAWTAMQALILAETPLDEIRRVPDQVPSDVPNFNQVSGPSSIRSPNLTASKASVLAQKLLAEVSRFLEEELGHLLSDTKVSILRRRIQRKQKRGKWSDILFSGAFNRSSAASWVSQDDCLFAAIQTVADLLVSDPFVEELSGLAKGKIGDHRFCLNFERLLQRYTIGLETDAKSRWHLQAVRLVDRSSMSIAFVVLDLLYQLDTLPKCGGDIPNLHKDQASLREQLGDFLESQDHLIFGPKTSLAIRGALRDTGCGDYNDHINGLEQYGLDAAAIEDFAEFLTTTQAFWNLRDIFTKALFPTSWTANQDGIRNIITHRPPKNIAYARYPDQSKSRKVKLS</sequence>
<evidence type="ECO:0000313" key="2">
    <source>
        <dbReference type="EMBL" id="KAG4426240.1"/>
    </source>
</evidence>
<reference evidence="2" key="1">
    <citation type="submission" date="2021-02" db="EMBL/GenBank/DDBJ databases">
        <title>Genome sequence Cadophora malorum strain M34.</title>
        <authorList>
            <person name="Stefanovic E."/>
            <person name="Vu D."/>
            <person name="Scully C."/>
            <person name="Dijksterhuis J."/>
            <person name="Roader J."/>
            <person name="Houbraken J."/>
        </authorList>
    </citation>
    <scope>NUCLEOTIDE SEQUENCE</scope>
    <source>
        <strain evidence="2">M34</strain>
    </source>
</reference>
<evidence type="ECO:0000313" key="3">
    <source>
        <dbReference type="Proteomes" id="UP000664132"/>
    </source>
</evidence>
<accession>A0A8H7WJW5</accession>
<dbReference type="Proteomes" id="UP000664132">
    <property type="component" value="Unassembled WGS sequence"/>
</dbReference>
<keyword evidence="1" id="KW-0812">Transmembrane</keyword>
<comment type="caution">
    <text evidence="2">The sequence shown here is derived from an EMBL/GenBank/DDBJ whole genome shotgun (WGS) entry which is preliminary data.</text>
</comment>
<proteinExistence type="predicted"/>
<name>A0A8H7WJW5_9HELO</name>
<feature type="transmembrane region" description="Helical" evidence="1">
    <location>
        <begin position="173"/>
        <end position="193"/>
    </location>
</feature>